<name>A0A1R2C2X8_9CILI</name>
<dbReference type="Proteomes" id="UP000187209">
    <property type="component" value="Unassembled WGS sequence"/>
</dbReference>
<organism evidence="1 2">
    <name type="scientific">Stentor coeruleus</name>
    <dbReference type="NCBI Taxonomy" id="5963"/>
    <lineage>
        <taxon>Eukaryota</taxon>
        <taxon>Sar</taxon>
        <taxon>Alveolata</taxon>
        <taxon>Ciliophora</taxon>
        <taxon>Postciliodesmatophora</taxon>
        <taxon>Heterotrichea</taxon>
        <taxon>Heterotrichida</taxon>
        <taxon>Stentoridae</taxon>
        <taxon>Stentor</taxon>
    </lineage>
</organism>
<evidence type="ECO:0000313" key="2">
    <source>
        <dbReference type="Proteomes" id="UP000187209"/>
    </source>
</evidence>
<evidence type="ECO:0000313" key="1">
    <source>
        <dbReference type="EMBL" id="OMJ83378.1"/>
    </source>
</evidence>
<gene>
    <name evidence="1" type="ORF">SteCoe_15708</name>
</gene>
<accession>A0A1R2C2X8</accession>
<proteinExistence type="predicted"/>
<comment type="caution">
    <text evidence="1">The sequence shown here is derived from an EMBL/GenBank/DDBJ whole genome shotgun (WGS) entry which is preliminary data.</text>
</comment>
<dbReference type="AlphaFoldDB" id="A0A1R2C2X8"/>
<keyword evidence="2" id="KW-1185">Reference proteome</keyword>
<reference evidence="1 2" key="1">
    <citation type="submission" date="2016-11" db="EMBL/GenBank/DDBJ databases">
        <title>The macronuclear genome of Stentor coeruleus: a giant cell with tiny introns.</title>
        <authorList>
            <person name="Slabodnick M."/>
            <person name="Ruby J.G."/>
            <person name="Reiff S.B."/>
            <person name="Swart E.C."/>
            <person name="Gosai S."/>
            <person name="Prabakaran S."/>
            <person name="Witkowska E."/>
            <person name="Larue G.E."/>
            <person name="Fisher S."/>
            <person name="Freeman R.M."/>
            <person name="Gunawardena J."/>
            <person name="Chu W."/>
            <person name="Stover N.A."/>
            <person name="Gregory B.D."/>
            <person name="Nowacki M."/>
            <person name="Derisi J."/>
            <person name="Roy S.W."/>
            <person name="Marshall W.F."/>
            <person name="Sood P."/>
        </authorList>
    </citation>
    <scope>NUCLEOTIDE SEQUENCE [LARGE SCALE GENOMIC DNA]</scope>
    <source>
        <strain evidence="1">WM001</strain>
    </source>
</reference>
<sequence>MEAYEIAAKGQKVLRMVKDKTKHSIYDTSQLKRRERNASSKISMVNKKRTKKQLPKLIDDVKIPDSGIEHLEYLKEKNTLARKRLLELQKRLVEINSKDKNLYSIDELKLPHAFDQYKENNTLTMIQKYSSVGLFSNTKTHL</sequence>
<dbReference type="EMBL" id="MPUH01000306">
    <property type="protein sequence ID" value="OMJ83378.1"/>
    <property type="molecule type" value="Genomic_DNA"/>
</dbReference>
<protein>
    <submittedName>
        <fullName evidence="1">Uncharacterized protein</fullName>
    </submittedName>
</protein>